<evidence type="ECO:0000256" key="9">
    <source>
        <dbReference type="SAM" id="Phobius"/>
    </source>
</evidence>
<feature type="transmembrane region" description="Helical" evidence="9">
    <location>
        <begin position="6"/>
        <end position="33"/>
    </location>
</feature>
<evidence type="ECO:0000256" key="2">
    <source>
        <dbReference type="ARBA" id="ARBA00004370"/>
    </source>
</evidence>
<dbReference type="CDD" id="cd00082">
    <property type="entry name" value="HisKA"/>
    <property type="match status" value="1"/>
</dbReference>
<dbReference type="PANTHER" id="PTHR45453">
    <property type="entry name" value="PHOSPHATE REGULON SENSOR PROTEIN PHOR"/>
    <property type="match status" value="1"/>
</dbReference>
<organism evidence="12 13">
    <name type="scientific">Maledivibacter halophilus</name>
    <dbReference type="NCBI Taxonomy" id="36842"/>
    <lineage>
        <taxon>Bacteria</taxon>
        <taxon>Bacillati</taxon>
        <taxon>Bacillota</taxon>
        <taxon>Clostridia</taxon>
        <taxon>Peptostreptococcales</taxon>
        <taxon>Caminicellaceae</taxon>
        <taxon>Maledivibacter</taxon>
    </lineage>
</organism>
<dbReference type="AlphaFoldDB" id="A0A1T5MP16"/>
<dbReference type="Proteomes" id="UP000190285">
    <property type="component" value="Unassembled WGS sequence"/>
</dbReference>
<keyword evidence="8" id="KW-0175">Coiled coil</keyword>
<evidence type="ECO:0000313" key="12">
    <source>
        <dbReference type="EMBL" id="SKC89648.1"/>
    </source>
</evidence>
<evidence type="ECO:0000256" key="7">
    <source>
        <dbReference type="ARBA" id="ARBA00023012"/>
    </source>
</evidence>
<evidence type="ECO:0000256" key="5">
    <source>
        <dbReference type="ARBA" id="ARBA00022679"/>
    </source>
</evidence>
<dbReference type="Gene3D" id="3.30.565.10">
    <property type="entry name" value="Histidine kinase-like ATPase, C-terminal domain"/>
    <property type="match status" value="1"/>
</dbReference>
<dbReference type="GO" id="GO:0016036">
    <property type="term" value="P:cellular response to phosphate starvation"/>
    <property type="evidence" value="ECO:0007669"/>
    <property type="project" value="TreeGrafter"/>
</dbReference>
<dbReference type="STRING" id="36842.SAMN02194393_05047"/>
<dbReference type="GO" id="GO:0005886">
    <property type="term" value="C:plasma membrane"/>
    <property type="evidence" value="ECO:0007669"/>
    <property type="project" value="TreeGrafter"/>
</dbReference>
<dbReference type="InterPro" id="IPR050351">
    <property type="entry name" value="BphY/WalK/GraS-like"/>
</dbReference>
<dbReference type="SMART" id="SM00304">
    <property type="entry name" value="HAMP"/>
    <property type="match status" value="1"/>
</dbReference>
<dbReference type="SUPFAM" id="SSF158472">
    <property type="entry name" value="HAMP domain-like"/>
    <property type="match status" value="1"/>
</dbReference>
<dbReference type="Gene3D" id="6.10.340.10">
    <property type="match status" value="1"/>
</dbReference>
<feature type="domain" description="Histidine kinase" evidence="10">
    <location>
        <begin position="408"/>
        <end position="621"/>
    </location>
</feature>
<dbReference type="PROSITE" id="PS50109">
    <property type="entry name" value="HIS_KIN"/>
    <property type="match status" value="1"/>
</dbReference>
<comment type="catalytic activity">
    <reaction evidence="1">
        <text>ATP + protein L-histidine = ADP + protein N-phospho-L-histidine.</text>
        <dbReference type="EC" id="2.7.13.3"/>
    </reaction>
</comment>
<dbReference type="InterPro" id="IPR003660">
    <property type="entry name" value="HAMP_dom"/>
</dbReference>
<keyword evidence="9" id="KW-1133">Transmembrane helix</keyword>
<dbReference type="Pfam" id="PF00512">
    <property type="entry name" value="HisKA"/>
    <property type="match status" value="1"/>
</dbReference>
<evidence type="ECO:0000259" key="10">
    <source>
        <dbReference type="PROSITE" id="PS50109"/>
    </source>
</evidence>
<keyword evidence="13" id="KW-1185">Reference proteome</keyword>
<dbReference type="FunFam" id="1.10.287.130:FF:000001">
    <property type="entry name" value="Two-component sensor histidine kinase"/>
    <property type="match status" value="1"/>
</dbReference>
<comment type="subcellular location">
    <subcellularLocation>
        <location evidence="2">Membrane</location>
    </subcellularLocation>
</comment>
<dbReference type="InterPro" id="IPR036097">
    <property type="entry name" value="HisK_dim/P_sf"/>
</dbReference>
<dbReference type="EMBL" id="FUZT01000020">
    <property type="protein sequence ID" value="SKC89648.1"/>
    <property type="molecule type" value="Genomic_DNA"/>
</dbReference>
<dbReference type="InterPro" id="IPR036890">
    <property type="entry name" value="HATPase_C_sf"/>
</dbReference>
<evidence type="ECO:0000313" key="13">
    <source>
        <dbReference type="Proteomes" id="UP000190285"/>
    </source>
</evidence>
<protein>
    <recommendedName>
        <fullName evidence="3">histidine kinase</fullName>
        <ecNumber evidence="3">2.7.13.3</ecNumber>
    </recommendedName>
</protein>
<dbReference type="Pfam" id="PF02518">
    <property type="entry name" value="HATPase_c"/>
    <property type="match status" value="1"/>
</dbReference>
<dbReference type="CDD" id="cd00075">
    <property type="entry name" value="HATPase"/>
    <property type="match status" value="1"/>
</dbReference>
<dbReference type="InterPro" id="IPR003661">
    <property type="entry name" value="HisK_dim/P_dom"/>
</dbReference>
<dbReference type="OrthoDB" id="9762826at2"/>
<evidence type="ECO:0000259" key="11">
    <source>
        <dbReference type="PROSITE" id="PS50885"/>
    </source>
</evidence>
<dbReference type="CDD" id="cd06225">
    <property type="entry name" value="HAMP"/>
    <property type="match status" value="1"/>
</dbReference>
<dbReference type="SUPFAM" id="SSF47384">
    <property type="entry name" value="Homodimeric domain of signal transducing histidine kinase"/>
    <property type="match status" value="1"/>
</dbReference>
<accession>A0A1T5MP16</accession>
<evidence type="ECO:0000256" key="4">
    <source>
        <dbReference type="ARBA" id="ARBA00022553"/>
    </source>
</evidence>
<keyword evidence="4" id="KW-0597">Phosphoprotein</keyword>
<dbReference type="EC" id="2.7.13.3" evidence="3"/>
<keyword evidence="7" id="KW-0902">Two-component regulatory system</keyword>
<evidence type="ECO:0000256" key="6">
    <source>
        <dbReference type="ARBA" id="ARBA00022777"/>
    </source>
</evidence>
<reference evidence="12 13" key="1">
    <citation type="submission" date="2017-02" db="EMBL/GenBank/DDBJ databases">
        <authorList>
            <person name="Peterson S.W."/>
        </authorList>
    </citation>
    <scope>NUCLEOTIDE SEQUENCE [LARGE SCALE GENOMIC DNA]</scope>
    <source>
        <strain evidence="12 13">M1</strain>
    </source>
</reference>
<evidence type="ECO:0000256" key="8">
    <source>
        <dbReference type="SAM" id="Coils"/>
    </source>
</evidence>
<dbReference type="GO" id="GO:0004721">
    <property type="term" value="F:phosphoprotein phosphatase activity"/>
    <property type="evidence" value="ECO:0007669"/>
    <property type="project" value="TreeGrafter"/>
</dbReference>
<dbReference type="Gene3D" id="1.10.287.130">
    <property type="match status" value="1"/>
</dbReference>
<dbReference type="InterPro" id="IPR005467">
    <property type="entry name" value="His_kinase_dom"/>
</dbReference>
<keyword evidence="5" id="KW-0808">Transferase</keyword>
<dbReference type="InterPro" id="IPR003594">
    <property type="entry name" value="HATPase_dom"/>
</dbReference>
<keyword evidence="9" id="KW-0472">Membrane</keyword>
<feature type="domain" description="HAMP" evidence="11">
    <location>
        <begin position="327"/>
        <end position="379"/>
    </location>
</feature>
<feature type="coiled-coil region" evidence="8">
    <location>
        <begin position="353"/>
        <end position="398"/>
    </location>
</feature>
<dbReference type="GO" id="GO:0000155">
    <property type="term" value="F:phosphorelay sensor kinase activity"/>
    <property type="evidence" value="ECO:0007669"/>
    <property type="project" value="InterPro"/>
</dbReference>
<dbReference type="PROSITE" id="PS50885">
    <property type="entry name" value="HAMP"/>
    <property type="match status" value="1"/>
</dbReference>
<keyword evidence="6 12" id="KW-0418">Kinase</keyword>
<feature type="transmembrane region" description="Helical" evidence="9">
    <location>
        <begin position="306"/>
        <end position="325"/>
    </location>
</feature>
<dbReference type="SMART" id="SM00387">
    <property type="entry name" value="HATPase_c"/>
    <property type="match status" value="1"/>
</dbReference>
<proteinExistence type="predicted"/>
<dbReference type="Pfam" id="PF00672">
    <property type="entry name" value="HAMP"/>
    <property type="match status" value="1"/>
</dbReference>
<evidence type="ECO:0000256" key="3">
    <source>
        <dbReference type="ARBA" id="ARBA00012438"/>
    </source>
</evidence>
<dbReference type="SUPFAM" id="SSF55874">
    <property type="entry name" value="ATPase domain of HSP90 chaperone/DNA topoisomerase II/histidine kinase"/>
    <property type="match status" value="1"/>
</dbReference>
<name>A0A1T5MP16_9FIRM</name>
<gene>
    <name evidence="12" type="ORF">SAMN02194393_05047</name>
</gene>
<sequence length="636" mass="74095">MKKNKIFIKLFAMTAGVVIILLLIQFVVQYFWLEEFYVYNKKKTIGNDLITLKKKIEENLVGREKIEEFLNRYSIENDVFIGIFDRQGMPQYGLSGEDSLSYIQMKDDKTGVYKIYMDAFSRNDELIKALKIDKSVNVKGLLRDSGQKEVYPQSVIVENREFSVQNYKEIPIESEIIIDDPEGNDLIAMEDIEDFAVTIEIVEAEDINLNGSIVDMNLISKENYGTYYRREQLLQETFLFLGQEKNLNIIFKDNKIMNYIKIDPFTGIKNIIFVQPILVRNNEPMFMFAVSSLQPIEKTTEIMETYFIFVLITAMILAIIAAYFYSKKITAPLIHLNGITKNLAKLDFSQNCKVETNDEIEDLAENINSMSEKLKKTLKELKKSNEKLKEDILFKEKIEEFRKRFIADASHELKTPLTVIKGICEGVEDGIYDYKDKEHFKNILREINDMSQLVYDLLGISKLEADEVPFKKDVFQLCDVVLKVHNKLKPILENKNLEVELDLTEDFVLGDEDKIERVIGNLYYNAIQYTPENGEINIYIHTIENKSYFNIENKPAKIPKDDLMKIWEPFYRVEKSRNKALGGSGLGLYMVKEILDRHSSQYGIENTDVGVKAYFSLEIKMDDDEEWSWDRGKIYR</sequence>
<keyword evidence="9" id="KW-0812">Transmembrane</keyword>
<evidence type="ECO:0000256" key="1">
    <source>
        <dbReference type="ARBA" id="ARBA00000085"/>
    </source>
</evidence>
<dbReference type="PANTHER" id="PTHR45453:SF3">
    <property type="entry name" value="HISTIDINE KINASE"/>
    <property type="match status" value="1"/>
</dbReference>
<dbReference type="SMART" id="SM00388">
    <property type="entry name" value="HisKA"/>
    <property type="match status" value="1"/>
</dbReference>
<dbReference type="RefSeq" id="WP_079495642.1">
    <property type="nucleotide sequence ID" value="NZ_FUZT01000020.1"/>
</dbReference>